<dbReference type="Pfam" id="PF06034">
    <property type="entry name" value="DUF919"/>
    <property type="match status" value="1"/>
</dbReference>
<sequence>MKCCKCVPLTKDLDKLLRLKLEHQRKVFHKKRIAKMERDPTETQKQLDELHKMYFDLIVARL</sequence>
<accession>A0A977XVI5</accession>
<keyword evidence="2" id="KW-1185">Reference proteome</keyword>
<dbReference type="InterPro" id="IPR009265">
    <property type="entry name" value="AcMNPV_Orf29"/>
</dbReference>
<name>A0A977XVI5_9BBAC</name>
<dbReference type="EMBL" id="ON803509">
    <property type="protein sequence ID" value="UXX41824.1"/>
    <property type="molecule type" value="Genomic_DNA"/>
</dbReference>
<protein>
    <submittedName>
        <fullName evidence="1">Uncharacterized protein</fullName>
    </submittedName>
</protein>
<organism evidence="1 2">
    <name type="scientific">Psilogramma increta granulovirus</name>
    <dbReference type="NCBI Taxonomy" id="2953508"/>
    <lineage>
        <taxon>Viruses</taxon>
        <taxon>Viruses incertae sedis</taxon>
        <taxon>Naldaviricetes</taxon>
        <taxon>Lefavirales</taxon>
        <taxon>Baculoviridae</taxon>
        <taxon>Betabaculovirus</taxon>
        <taxon>Betabaculovirus psincretae</taxon>
    </lineage>
</organism>
<dbReference type="Proteomes" id="UP001265762">
    <property type="component" value="Segment"/>
</dbReference>
<proteinExistence type="predicted"/>
<evidence type="ECO:0000313" key="1">
    <source>
        <dbReference type="EMBL" id="UXX41824.1"/>
    </source>
</evidence>
<reference evidence="1" key="1">
    <citation type="journal article" date="2022" name="Virus Res.">
        <title>Genome analysis of Psilogramma increta granulovirus and its intrapopulation diversity.</title>
        <authorList>
            <person name="Zhang H."/>
            <person name="Li L."/>
            <person name="Chen B."/>
            <person name="Zuo Y."/>
            <person name="Wu W."/>
            <person name="Yuan M."/>
            <person name="Yang K."/>
        </authorList>
    </citation>
    <scope>NUCLEOTIDE SEQUENCE</scope>
    <source>
        <strain evidence="1">GZ</strain>
    </source>
</reference>
<evidence type="ECO:0000313" key="2">
    <source>
        <dbReference type="Proteomes" id="UP001265762"/>
    </source>
</evidence>